<dbReference type="EMBL" id="BAAAQA010000018">
    <property type="protein sequence ID" value="GAA2118633.1"/>
    <property type="molecule type" value="Genomic_DNA"/>
</dbReference>
<gene>
    <name evidence="1" type="ORF">GCM10009824_19000</name>
</gene>
<sequence length="69" mass="7314">MSGSVLGAPLKTVLVQASVGNAVVTVSHFDSDFLITGNADTSRMLADELEREATSVANQELHNLRDRAS</sequence>
<proteinExistence type="predicted"/>
<keyword evidence="2" id="KW-1185">Reference proteome</keyword>
<accession>A0ABN2XXQ7</accession>
<name>A0ABN2XXQ7_9MICC</name>
<evidence type="ECO:0000313" key="2">
    <source>
        <dbReference type="Proteomes" id="UP001500166"/>
    </source>
</evidence>
<organism evidence="1 2">
    <name type="scientific">Kocuria atrinae</name>
    <dbReference type="NCBI Taxonomy" id="592377"/>
    <lineage>
        <taxon>Bacteria</taxon>
        <taxon>Bacillati</taxon>
        <taxon>Actinomycetota</taxon>
        <taxon>Actinomycetes</taxon>
        <taxon>Micrococcales</taxon>
        <taxon>Micrococcaceae</taxon>
        <taxon>Kocuria</taxon>
    </lineage>
</organism>
<protein>
    <submittedName>
        <fullName evidence="1">Uncharacterized protein</fullName>
    </submittedName>
</protein>
<comment type="caution">
    <text evidence="1">The sequence shown here is derived from an EMBL/GenBank/DDBJ whole genome shotgun (WGS) entry which is preliminary data.</text>
</comment>
<dbReference type="Proteomes" id="UP001500166">
    <property type="component" value="Unassembled WGS sequence"/>
</dbReference>
<evidence type="ECO:0000313" key="1">
    <source>
        <dbReference type="EMBL" id="GAA2118633.1"/>
    </source>
</evidence>
<dbReference type="RefSeq" id="WP_344224782.1">
    <property type="nucleotide sequence ID" value="NZ_BAAAQA010000018.1"/>
</dbReference>
<reference evidence="1 2" key="1">
    <citation type="journal article" date="2019" name="Int. J. Syst. Evol. Microbiol.">
        <title>The Global Catalogue of Microorganisms (GCM) 10K type strain sequencing project: providing services to taxonomists for standard genome sequencing and annotation.</title>
        <authorList>
            <consortium name="The Broad Institute Genomics Platform"/>
            <consortium name="The Broad Institute Genome Sequencing Center for Infectious Disease"/>
            <person name="Wu L."/>
            <person name="Ma J."/>
        </authorList>
    </citation>
    <scope>NUCLEOTIDE SEQUENCE [LARGE SCALE GENOMIC DNA]</scope>
    <source>
        <strain evidence="1 2">JCM 15914</strain>
    </source>
</reference>